<dbReference type="AlphaFoldDB" id="A0A540WBW0"/>
<feature type="domain" description="DSBA-like thioredoxin" evidence="7">
    <location>
        <begin position="64"/>
        <end position="185"/>
    </location>
</feature>
<protein>
    <recommendedName>
        <fullName evidence="2">Thiol:disulfide interchange protein DsbA</fullName>
    </recommendedName>
</protein>
<dbReference type="Pfam" id="PF01323">
    <property type="entry name" value="DSBA"/>
    <property type="match status" value="1"/>
</dbReference>
<keyword evidence="9" id="KW-1185">Reference proteome</keyword>
<name>A0A540WBW0_9ACTN</name>
<keyword evidence="5" id="KW-0676">Redox-active center</keyword>
<evidence type="ECO:0000259" key="7">
    <source>
        <dbReference type="Pfam" id="PF01323"/>
    </source>
</evidence>
<evidence type="ECO:0000256" key="2">
    <source>
        <dbReference type="ARBA" id="ARBA00013831"/>
    </source>
</evidence>
<dbReference type="InterPro" id="IPR050824">
    <property type="entry name" value="Thiol_disulfide_DsbA"/>
</dbReference>
<dbReference type="InterPro" id="IPR001853">
    <property type="entry name" value="DSBA-like_thioredoxin_dom"/>
</dbReference>
<evidence type="ECO:0000313" key="9">
    <source>
        <dbReference type="Proteomes" id="UP000319103"/>
    </source>
</evidence>
<keyword evidence="4" id="KW-1015">Disulfide bond</keyword>
<evidence type="ECO:0000256" key="3">
    <source>
        <dbReference type="ARBA" id="ARBA00022729"/>
    </source>
</evidence>
<evidence type="ECO:0000256" key="1">
    <source>
        <dbReference type="ARBA" id="ARBA00005791"/>
    </source>
</evidence>
<sequence>MTPVARAAAVLATAVIGLAGVPTQATADGTYAPLNHPQPVTQADTREVVEFFWYGCSHSQALEKPLEDWAAKQPKDVVLRRIPAVWSSAPDQDVERAHARLYYTLERLGQVDRLQLSVFQAVRDQGLDLTTEGAAAQWAEQHQVDRGQFTAAYESPQVAQEVEQAPQEMARYEVNEIPAAIVQGANQTTPSRTGSAEQMVTVVDQLVSQLPAQSEKHQVPMKSGLPPK</sequence>
<dbReference type="GO" id="GO:0016491">
    <property type="term" value="F:oxidoreductase activity"/>
    <property type="evidence" value="ECO:0007669"/>
    <property type="project" value="InterPro"/>
</dbReference>
<dbReference type="PANTHER" id="PTHR35891">
    <property type="entry name" value="THIOL:DISULFIDE INTERCHANGE PROTEIN DSBA"/>
    <property type="match status" value="1"/>
</dbReference>
<evidence type="ECO:0000313" key="8">
    <source>
        <dbReference type="EMBL" id="TQF06496.1"/>
    </source>
</evidence>
<dbReference type="Gene3D" id="3.40.30.10">
    <property type="entry name" value="Glutaredoxin"/>
    <property type="match status" value="1"/>
</dbReference>
<dbReference type="PANTHER" id="PTHR35891:SF3">
    <property type="entry name" value="THIOL:DISULFIDE INTERCHANGE PROTEIN DSBL"/>
    <property type="match status" value="1"/>
</dbReference>
<evidence type="ECO:0000256" key="5">
    <source>
        <dbReference type="ARBA" id="ARBA00023284"/>
    </source>
</evidence>
<comment type="similarity">
    <text evidence="1">Belongs to the thioredoxin family. DsbA subfamily.</text>
</comment>
<gene>
    <name evidence="8" type="ORF">E6W39_35250</name>
</gene>
<dbReference type="Proteomes" id="UP000319103">
    <property type="component" value="Unassembled WGS sequence"/>
</dbReference>
<dbReference type="CDD" id="cd03019">
    <property type="entry name" value="DsbA_DsbA"/>
    <property type="match status" value="1"/>
</dbReference>
<dbReference type="OrthoDB" id="9784896at2"/>
<proteinExistence type="inferred from homology"/>
<evidence type="ECO:0000256" key="4">
    <source>
        <dbReference type="ARBA" id="ARBA00023157"/>
    </source>
</evidence>
<feature type="chain" id="PRO_5022209745" description="Thiol:disulfide interchange protein DsbA" evidence="6">
    <location>
        <begin position="28"/>
        <end position="228"/>
    </location>
</feature>
<dbReference type="PIRSF" id="PIRSF001488">
    <property type="entry name" value="Tdi_protein"/>
    <property type="match status" value="1"/>
</dbReference>
<dbReference type="SUPFAM" id="SSF52833">
    <property type="entry name" value="Thioredoxin-like"/>
    <property type="match status" value="1"/>
</dbReference>
<dbReference type="EMBL" id="VIGB01000003">
    <property type="protein sequence ID" value="TQF06496.1"/>
    <property type="molecule type" value="Genomic_DNA"/>
</dbReference>
<accession>A0A540WBW0</accession>
<dbReference type="InterPro" id="IPR036249">
    <property type="entry name" value="Thioredoxin-like_sf"/>
</dbReference>
<evidence type="ECO:0000256" key="6">
    <source>
        <dbReference type="SAM" id="SignalP"/>
    </source>
</evidence>
<feature type="signal peptide" evidence="6">
    <location>
        <begin position="1"/>
        <end position="27"/>
    </location>
</feature>
<dbReference type="RefSeq" id="WP_141636920.1">
    <property type="nucleotide sequence ID" value="NZ_VIGB01000003.1"/>
</dbReference>
<organism evidence="8 9">
    <name type="scientific">Kitasatospora acidiphila</name>
    <dbReference type="NCBI Taxonomy" id="2567942"/>
    <lineage>
        <taxon>Bacteria</taxon>
        <taxon>Bacillati</taxon>
        <taxon>Actinomycetota</taxon>
        <taxon>Actinomycetes</taxon>
        <taxon>Kitasatosporales</taxon>
        <taxon>Streptomycetaceae</taxon>
        <taxon>Kitasatospora</taxon>
    </lineage>
</organism>
<dbReference type="InterPro" id="IPR023205">
    <property type="entry name" value="DsbA/DsbL"/>
</dbReference>
<keyword evidence="3 6" id="KW-0732">Signal</keyword>
<reference evidence="8 9" key="1">
    <citation type="submission" date="2019-06" db="EMBL/GenBank/DDBJ databases">
        <title>Description of Kitasatospora acidophila sp. nov. isolated from pine grove soil, and reclassification of Streptomyces novaecaesareae to Kitasatospora novaeceasareae comb. nov.</title>
        <authorList>
            <person name="Kim M.J."/>
        </authorList>
    </citation>
    <scope>NUCLEOTIDE SEQUENCE [LARGE SCALE GENOMIC DNA]</scope>
    <source>
        <strain evidence="8 9">MMS16-CNU292</strain>
    </source>
</reference>
<comment type="caution">
    <text evidence="8">The sequence shown here is derived from an EMBL/GenBank/DDBJ whole genome shotgun (WGS) entry which is preliminary data.</text>
</comment>